<dbReference type="Pfam" id="PF13083">
    <property type="entry name" value="KH_KhpA-B"/>
    <property type="match status" value="1"/>
</dbReference>
<comment type="similarity">
    <text evidence="6">Belongs to the KhpB RNA-binding protein family.</text>
</comment>
<evidence type="ECO:0000256" key="5">
    <source>
        <dbReference type="ARBA" id="ARBA00023316"/>
    </source>
</evidence>
<dbReference type="Proteomes" id="UP000182015">
    <property type="component" value="Unassembled WGS sequence"/>
</dbReference>
<evidence type="ECO:0000256" key="7">
    <source>
        <dbReference type="SAM" id="MobiDB-lite"/>
    </source>
</evidence>
<accession>A0A1L8MM69</accession>
<proteinExistence type="inferred from homology"/>
<keyword evidence="1 6" id="KW-0963">Cytoplasm</keyword>
<dbReference type="PANTHER" id="PTHR35800:SF1">
    <property type="entry name" value="RNA-BINDING PROTEIN KHPB"/>
    <property type="match status" value="1"/>
</dbReference>
<dbReference type="InterPro" id="IPR032782">
    <property type="entry name" value="KhpB_N"/>
</dbReference>
<evidence type="ECO:0000313" key="10">
    <source>
        <dbReference type="Proteomes" id="UP000182015"/>
    </source>
</evidence>
<sequence length="346" mass="38641">MALYTGKTVEEAIEAGLQDLHISRLKAHIRVISKEKKGFLGFGKKLAQVDIEGINEDTVYQADKEAIKGVPDDINRQNAPLVKPQGFVNLENQPEASDSDSSEIETVTTDEQDIPVDKANAEKTDSVEEAPQEVELKEDFSQEASDMQLADQEASDNQAQAENQVAPSEISDQKAEDDSFEAFIASEFPEDAISKDIEKATDEVADYVTKIIYEMDIEATIDKSHNRRQINLQIDTQEAGRVIGYHGKVLKSLQLLAQNFLHDRYSKNFSVTLNVHDYVEHRTETLIDFTQKVANRVLDSGDNYTMDPMSNSERKIVHKTIAGIEGVESYSEGNDPNRYVVVSLQA</sequence>
<dbReference type="STRING" id="1856638.A9Q68_07235"/>
<dbReference type="CDD" id="cd02414">
    <property type="entry name" value="KH-II_Jag"/>
    <property type="match status" value="1"/>
</dbReference>
<keyword evidence="9" id="KW-0238">DNA-binding</keyword>
<dbReference type="Pfam" id="PF14804">
    <property type="entry name" value="Jag_N"/>
    <property type="match status" value="1"/>
</dbReference>
<dbReference type="GO" id="GO:0003677">
    <property type="term" value="F:DNA binding"/>
    <property type="evidence" value="ECO:0007669"/>
    <property type="project" value="UniProtKB-KW"/>
</dbReference>
<keyword evidence="2 6" id="KW-0694">RNA-binding</keyword>
<evidence type="ECO:0000259" key="8">
    <source>
        <dbReference type="PROSITE" id="PS51061"/>
    </source>
</evidence>
<dbReference type="CDD" id="cd02644">
    <property type="entry name" value="R3H_jag"/>
    <property type="match status" value="1"/>
</dbReference>
<dbReference type="InterPro" id="IPR038247">
    <property type="entry name" value="Jag_N_dom_sf"/>
</dbReference>
<organism evidence="9 10">
    <name type="scientific">Streptococcus bovimastitidis</name>
    <dbReference type="NCBI Taxonomy" id="1856638"/>
    <lineage>
        <taxon>Bacteria</taxon>
        <taxon>Bacillati</taxon>
        <taxon>Bacillota</taxon>
        <taxon>Bacilli</taxon>
        <taxon>Lactobacillales</taxon>
        <taxon>Streptococcaceae</taxon>
        <taxon>Streptococcus</taxon>
    </lineage>
</organism>
<dbReference type="InterPro" id="IPR038008">
    <property type="entry name" value="Jag_KH"/>
</dbReference>
<evidence type="ECO:0000256" key="4">
    <source>
        <dbReference type="ARBA" id="ARBA00023186"/>
    </source>
</evidence>
<protein>
    <recommendedName>
        <fullName evidence="6">RNA-binding protein KhpB</fullName>
    </recommendedName>
    <alternativeName>
        <fullName evidence="6">RNA-binding protein EloR</fullName>
    </alternativeName>
</protein>
<keyword evidence="3 6" id="KW-0133">Cell shape</keyword>
<comment type="subunit">
    <text evidence="6">Forms a complex with KhpA.</text>
</comment>
<keyword evidence="10" id="KW-1185">Reference proteome</keyword>
<feature type="compositionally biased region" description="Basic and acidic residues" evidence="7">
    <location>
        <begin position="115"/>
        <end position="126"/>
    </location>
</feature>
<dbReference type="InterPro" id="IPR034079">
    <property type="entry name" value="R3H_KhpB"/>
</dbReference>
<dbReference type="PROSITE" id="PS51061">
    <property type="entry name" value="R3H"/>
    <property type="match status" value="1"/>
</dbReference>
<dbReference type="GO" id="GO:0009252">
    <property type="term" value="P:peptidoglycan biosynthetic process"/>
    <property type="evidence" value="ECO:0007669"/>
    <property type="project" value="UniProtKB-UniRule"/>
</dbReference>
<keyword evidence="4 6" id="KW-0143">Chaperone</keyword>
<feature type="compositionally biased region" description="Polar residues" evidence="7">
    <location>
        <begin position="155"/>
        <end position="166"/>
    </location>
</feature>
<dbReference type="SUPFAM" id="SSF82708">
    <property type="entry name" value="R3H domain"/>
    <property type="match status" value="1"/>
</dbReference>
<dbReference type="EMBL" id="LZDD01000002">
    <property type="protein sequence ID" value="OJF71775.1"/>
    <property type="molecule type" value="Genomic_DNA"/>
</dbReference>
<dbReference type="GO" id="GO:0071555">
    <property type="term" value="P:cell wall organization"/>
    <property type="evidence" value="ECO:0007669"/>
    <property type="project" value="UniProtKB-KW"/>
</dbReference>
<dbReference type="InterPro" id="IPR036867">
    <property type="entry name" value="R3H_dom_sf"/>
</dbReference>
<dbReference type="Gene3D" id="3.30.300.20">
    <property type="match status" value="1"/>
</dbReference>
<dbReference type="AlphaFoldDB" id="A0A1L8MM69"/>
<dbReference type="SMART" id="SM00393">
    <property type="entry name" value="R3H"/>
    <property type="match status" value="1"/>
</dbReference>
<dbReference type="GO" id="GO:0008360">
    <property type="term" value="P:regulation of cell shape"/>
    <property type="evidence" value="ECO:0007669"/>
    <property type="project" value="UniProtKB-KW"/>
</dbReference>
<dbReference type="Gene3D" id="3.30.1370.50">
    <property type="entry name" value="R3H-like domain"/>
    <property type="match status" value="1"/>
</dbReference>
<dbReference type="InterPro" id="IPR039247">
    <property type="entry name" value="KhpB"/>
</dbReference>
<keyword evidence="5 6" id="KW-0961">Cell wall biogenesis/degradation</keyword>
<dbReference type="SMART" id="SM01245">
    <property type="entry name" value="Jag_N"/>
    <property type="match status" value="1"/>
</dbReference>
<comment type="function">
    <text evidence="6">A probable RNA chaperone. Forms a complex with KhpA which binds to cellular RNA and controls its expression. Plays a role in peptidoglycan (PG) homeostasis and cell length regulation.</text>
</comment>
<dbReference type="InterPro" id="IPR001374">
    <property type="entry name" value="R3H_dom"/>
</dbReference>
<evidence type="ECO:0000256" key="1">
    <source>
        <dbReference type="ARBA" id="ARBA00022490"/>
    </source>
</evidence>
<comment type="subcellular location">
    <subcellularLocation>
        <location evidence="6">Cytoplasm</location>
    </subcellularLocation>
</comment>
<evidence type="ECO:0000256" key="6">
    <source>
        <dbReference type="HAMAP-Rule" id="MF_00867"/>
    </source>
</evidence>
<feature type="domain" description="R3H" evidence="8">
    <location>
        <begin position="280"/>
        <end position="346"/>
    </location>
</feature>
<comment type="caution">
    <text evidence="6">Lacks conserved residue(s) required for the propagation of feature annotation.</text>
</comment>
<feature type="region of interest" description="Disordered" evidence="7">
    <location>
        <begin position="75"/>
        <end position="176"/>
    </location>
</feature>
<evidence type="ECO:0000256" key="3">
    <source>
        <dbReference type="ARBA" id="ARBA00022960"/>
    </source>
</evidence>
<comment type="caution">
    <text evidence="9">The sequence shown here is derived from an EMBL/GenBank/DDBJ whole genome shotgun (WGS) entry which is preliminary data.</text>
</comment>
<gene>
    <name evidence="6" type="primary">khpB</name>
    <name evidence="6" type="synonym">eloR</name>
    <name evidence="9" type="ORF">A9Q68_07235</name>
</gene>
<name>A0A1L8MM69_9STRE</name>
<dbReference type="GO" id="GO:0005737">
    <property type="term" value="C:cytoplasm"/>
    <property type="evidence" value="ECO:0007669"/>
    <property type="project" value="UniProtKB-SubCell"/>
</dbReference>
<dbReference type="GO" id="GO:0003723">
    <property type="term" value="F:RNA binding"/>
    <property type="evidence" value="ECO:0007669"/>
    <property type="project" value="UniProtKB-UniRule"/>
</dbReference>
<comment type="domain">
    <text evidence="6">Has an N-terminal Jag-N domain and 2 RNA-binding domains (KH and R3H).</text>
</comment>
<dbReference type="Pfam" id="PF01424">
    <property type="entry name" value="R3H"/>
    <property type="match status" value="1"/>
</dbReference>
<dbReference type="InterPro" id="IPR015946">
    <property type="entry name" value="KH_dom-like_a/b"/>
</dbReference>
<dbReference type="NCBIfam" id="NF041568">
    <property type="entry name" value="Jag_EloR"/>
    <property type="match status" value="1"/>
</dbReference>
<dbReference type="PANTHER" id="PTHR35800">
    <property type="entry name" value="PROTEIN JAG"/>
    <property type="match status" value="1"/>
</dbReference>
<feature type="compositionally biased region" description="Acidic residues" evidence="7">
    <location>
        <begin position="97"/>
        <end position="114"/>
    </location>
</feature>
<dbReference type="Gene3D" id="3.30.30.80">
    <property type="entry name" value="probable RNA-binding protein from clostridium symbiosum atcc 14940"/>
    <property type="match status" value="1"/>
</dbReference>
<evidence type="ECO:0000256" key="2">
    <source>
        <dbReference type="ARBA" id="ARBA00022884"/>
    </source>
</evidence>
<reference evidence="10" key="1">
    <citation type="submission" date="2016-06" db="EMBL/GenBank/DDBJ databases">
        <authorList>
            <person name="de Vries S.P.W."/>
            <person name="Hadjirin N.F."/>
            <person name="Lay E.M."/>
            <person name="Zadoks R.N."/>
            <person name="Peacock S.J."/>
            <person name="Parkhill J."/>
            <person name="Grant A.J."/>
            <person name="Mcdougall S."/>
            <person name="Holmes M.A."/>
        </authorList>
    </citation>
    <scope>NUCLEOTIDE SEQUENCE [LARGE SCALE GENOMIC DNA]</scope>
    <source>
        <strain evidence="10">NZ1587</strain>
    </source>
</reference>
<dbReference type="HAMAP" id="MF_00867">
    <property type="entry name" value="KhpB"/>
    <property type="match status" value="1"/>
</dbReference>
<evidence type="ECO:0000313" key="9">
    <source>
        <dbReference type="EMBL" id="OJF71775.1"/>
    </source>
</evidence>
<dbReference type="OrthoDB" id="9794483at2"/>